<gene>
    <name evidence="1" type="ORF">MCHLO_06299</name>
</gene>
<keyword evidence="2" id="KW-1185">Reference proteome</keyword>
<protein>
    <submittedName>
        <fullName evidence="1">Uncharacterized protein</fullName>
    </submittedName>
</protein>
<organism evidence="1 2">
    <name type="scientific">Mycena chlorophos</name>
    <name type="common">Agaric fungus</name>
    <name type="synonym">Agaricus chlorophos</name>
    <dbReference type="NCBI Taxonomy" id="658473"/>
    <lineage>
        <taxon>Eukaryota</taxon>
        <taxon>Fungi</taxon>
        <taxon>Dikarya</taxon>
        <taxon>Basidiomycota</taxon>
        <taxon>Agaricomycotina</taxon>
        <taxon>Agaricomycetes</taxon>
        <taxon>Agaricomycetidae</taxon>
        <taxon>Agaricales</taxon>
        <taxon>Marasmiineae</taxon>
        <taxon>Mycenaceae</taxon>
        <taxon>Mycena</taxon>
    </lineage>
</organism>
<evidence type="ECO:0000313" key="2">
    <source>
        <dbReference type="Proteomes" id="UP000815677"/>
    </source>
</evidence>
<proteinExistence type="predicted"/>
<dbReference type="Proteomes" id="UP000815677">
    <property type="component" value="Unassembled WGS sequence"/>
</dbReference>
<reference evidence="1" key="1">
    <citation type="submission" date="2014-09" db="EMBL/GenBank/DDBJ databases">
        <title>Genome sequence of the luminous mushroom Mycena chlorophos for searching fungal bioluminescence genes.</title>
        <authorList>
            <person name="Tanaka Y."/>
            <person name="Kasuga D."/>
            <person name="Oba Y."/>
            <person name="Hase S."/>
            <person name="Sato K."/>
            <person name="Oba Y."/>
            <person name="Sakakibara Y."/>
        </authorList>
    </citation>
    <scope>NUCLEOTIDE SEQUENCE</scope>
</reference>
<evidence type="ECO:0000313" key="1">
    <source>
        <dbReference type="EMBL" id="GAT48931.1"/>
    </source>
</evidence>
<sequence>MPRSLRAPPDARTFDFVAGVVMRISRWSARWMPSAVVSSAAPVVAGEEMSCVYISPSPFGSDVAVYIPSTLHPRTLECMSERRIRVPGAPDGDIGSRARIRSVELFTSRCSSRCSAYFTLPFFLHSPISSSTSLVQRLFRTWSKSNRPRVTSGFRLVAALRLLAGHLQKLQ</sequence>
<dbReference type="EMBL" id="DF845082">
    <property type="protein sequence ID" value="GAT48931.1"/>
    <property type="molecule type" value="Genomic_DNA"/>
</dbReference>
<name>A0ABQ0LD02_MYCCL</name>
<accession>A0ABQ0LD02</accession>